<evidence type="ECO:0000256" key="1">
    <source>
        <dbReference type="ARBA" id="ARBA00007734"/>
    </source>
</evidence>
<reference evidence="4 5" key="1">
    <citation type="submission" date="2017-05" db="EMBL/GenBank/DDBJ databases">
        <authorList>
            <person name="Varghese N."/>
            <person name="Submissions S."/>
        </authorList>
    </citation>
    <scope>NUCLEOTIDE SEQUENCE [LARGE SCALE GENOMIC DNA]</scope>
    <source>
        <strain evidence="4 5">DSM 27040</strain>
    </source>
</reference>
<dbReference type="AlphaFoldDB" id="A0A521D376"/>
<feature type="domain" description="LysM" evidence="3">
    <location>
        <begin position="327"/>
        <end position="370"/>
    </location>
</feature>
<feature type="chain" id="PRO_5021809850" evidence="2">
    <location>
        <begin position="29"/>
        <end position="393"/>
    </location>
</feature>
<keyword evidence="5" id="KW-1185">Reference proteome</keyword>
<dbReference type="InterPro" id="IPR000189">
    <property type="entry name" value="Transglyc_AS"/>
</dbReference>
<dbReference type="SMART" id="SM00257">
    <property type="entry name" value="LysM"/>
    <property type="match status" value="1"/>
</dbReference>
<dbReference type="PROSITE" id="PS00922">
    <property type="entry name" value="TRANSGLYCOSYLASE"/>
    <property type="match status" value="1"/>
</dbReference>
<comment type="similarity">
    <text evidence="1">Belongs to the transglycosylase Slt family.</text>
</comment>
<dbReference type="Gene3D" id="3.10.350.10">
    <property type="entry name" value="LysM domain"/>
    <property type="match status" value="1"/>
</dbReference>
<dbReference type="EMBL" id="FXTB01000004">
    <property type="protein sequence ID" value="SMO66156.1"/>
    <property type="molecule type" value="Genomic_DNA"/>
</dbReference>
<dbReference type="Proteomes" id="UP000319040">
    <property type="component" value="Unassembled WGS sequence"/>
</dbReference>
<dbReference type="Gene3D" id="1.10.530.10">
    <property type="match status" value="1"/>
</dbReference>
<organism evidence="4 5">
    <name type="scientific">Saccharicrinis carchari</name>
    <dbReference type="NCBI Taxonomy" id="1168039"/>
    <lineage>
        <taxon>Bacteria</taxon>
        <taxon>Pseudomonadati</taxon>
        <taxon>Bacteroidota</taxon>
        <taxon>Bacteroidia</taxon>
        <taxon>Marinilabiliales</taxon>
        <taxon>Marinilabiliaceae</taxon>
        <taxon>Saccharicrinis</taxon>
    </lineage>
</organism>
<dbReference type="PROSITE" id="PS51782">
    <property type="entry name" value="LYSM"/>
    <property type="match status" value="1"/>
</dbReference>
<evidence type="ECO:0000256" key="2">
    <source>
        <dbReference type="SAM" id="SignalP"/>
    </source>
</evidence>
<dbReference type="Pfam" id="PF01476">
    <property type="entry name" value="LysM"/>
    <property type="match status" value="1"/>
</dbReference>
<dbReference type="InterPro" id="IPR008258">
    <property type="entry name" value="Transglycosylase_SLT_dom_1"/>
</dbReference>
<dbReference type="InterPro" id="IPR023346">
    <property type="entry name" value="Lysozyme-like_dom_sf"/>
</dbReference>
<dbReference type="Pfam" id="PF01464">
    <property type="entry name" value="SLT"/>
    <property type="match status" value="1"/>
</dbReference>
<evidence type="ECO:0000313" key="4">
    <source>
        <dbReference type="EMBL" id="SMO66156.1"/>
    </source>
</evidence>
<dbReference type="SUPFAM" id="SSF53955">
    <property type="entry name" value="Lysozyme-like"/>
    <property type="match status" value="1"/>
</dbReference>
<accession>A0A521D376</accession>
<dbReference type="GO" id="GO:0000270">
    <property type="term" value="P:peptidoglycan metabolic process"/>
    <property type="evidence" value="ECO:0007669"/>
    <property type="project" value="InterPro"/>
</dbReference>
<keyword evidence="2" id="KW-0732">Signal</keyword>
<sequence length="393" mass="45625">MRNVIGYFRNKTRVLCYVCFFIIGGVQAQPGTIPQFPEWMIEKRIHVLNYQTPILLNYNPSVQAYIDVYTVKRRKHLANIISRSKLYFPLFEEYLDKYNLPLELKYLAVIESALDPRAKSTSGAMGLWQFLYHAGSMFNLNVSTYMDQRCDPVLATEAACQYLEYLYRIFNDWQLALAAYNGGPGVVEKAIKRSGGIRDYWQLRPYLPDQVKGYVPAFIAANYVMHYHANYDIEVQAPKYSYRDLDTVMVQQSLTFQHISDVVGISMDDLTFLNPVFIKQTIPVGDKPVRLLLPIKYITAFVQNEALLYQMPERKKTPKESAFSEKTVHIVAKGEYFHKIAIQHGCTINDILKWNGITSRNLHPGQELIIWKQKNPQKFFFIKDEIDNLAERK</sequence>
<dbReference type="InterPro" id="IPR036779">
    <property type="entry name" value="LysM_dom_sf"/>
</dbReference>
<name>A0A521D376_SACCC</name>
<dbReference type="CDD" id="cd00118">
    <property type="entry name" value="LysM"/>
    <property type="match status" value="1"/>
</dbReference>
<dbReference type="PANTHER" id="PTHR37423:SF2">
    <property type="entry name" value="MEMBRANE-BOUND LYTIC MUREIN TRANSGLYCOSYLASE C"/>
    <property type="match status" value="1"/>
</dbReference>
<dbReference type="PANTHER" id="PTHR37423">
    <property type="entry name" value="SOLUBLE LYTIC MUREIN TRANSGLYCOSYLASE-RELATED"/>
    <property type="match status" value="1"/>
</dbReference>
<dbReference type="RefSeq" id="WP_142533314.1">
    <property type="nucleotide sequence ID" value="NZ_FXTB01000004.1"/>
</dbReference>
<evidence type="ECO:0000313" key="5">
    <source>
        <dbReference type="Proteomes" id="UP000319040"/>
    </source>
</evidence>
<dbReference type="SUPFAM" id="SSF54106">
    <property type="entry name" value="LysM domain"/>
    <property type="match status" value="1"/>
</dbReference>
<dbReference type="CDD" id="cd16894">
    <property type="entry name" value="MltD-like"/>
    <property type="match status" value="1"/>
</dbReference>
<dbReference type="InterPro" id="IPR018392">
    <property type="entry name" value="LysM"/>
</dbReference>
<evidence type="ECO:0000259" key="3">
    <source>
        <dbReference type="PROSITE" id="PS51782"/>
    </source>
</evidence>
<dbReference type="OrthoDB" id="9815002at2"/>
<dbReference type="GO" id="GO:0016020">
    <property type="term" value="C:membrane"/>
    <property type="evidence" value="ECO:0007669"/>
    <property type="project" value="InterPro"/>
</dbReference>
<dbReference type="GO" id="GO:0008933">
    <property type="term" value="F:peptidoglycan lytic transglycosylase activity"/>
    <property type="evidence" value="ECO:0007669"/>
    <property type="project" value="InterPro"/>
</dbReference>
<protein>
    <submittedName>
        <fullName evidence="4">LysM domain-containing protein</fullName>
    </submittedName>
</protein>
<feature type="signal peptide" evidence="2">
    <location>
        <begin position="1"/>
        <end position="28"/>
    </location>
</feature>
<proteinExistence type="inferred from homology"/>
<gene>
    <name evidence="4" type="ORF">SAMN06265379_104163</name>
</gene>